<gene>
    <name evidence="1" type="ORF">HORIV_67490</name>
</gene>
<dbReference type="Proteomes" id="UP000289555">
    <property type="component" value="Chromosome"/>
</dbReference>
<reference evidence="2" key="1">
    <citation type="journal article" date="2019" name="Microbiol. Resour. Announc.">
        <title>Complete Genome Sequence of Halomonas olivaria, a Moderately Halophilic Bacterium Isolated from Olive Processing Effluents, Obtained by Nanopore Sequencing.</title>
        <authorList>
            <person name="Nagata S."/>
            <person name="Ii K.M."/>
            <person name="Tsukimi T."/>
            <person name="Miura M.C."/>
            <person name="Galipon J."/>
            <person name="Arakawa K."/>
        </authorList>
    </citation>
    <scope>NUCLEOTIDE SEQUENCE [LARGE SCALE GENOMIC DNA]</scope>
    <source>
        <strain evidence="2">TYRC17</strain>
    </source>
</reference>
<name>A0ABM7GU69_9GAMM</name>
<organism evidence="1 2">
    <name type="scientific">Vreelandella olivaria</name>
    <dbReference type="NCBI Taxonomy" id="390919"/>
    <lineage>
        <taxon>Bacteria</taxon>
        <taxon>Pseudomonadati</taxon>
        <taxon>Pseudomonadota</taxon>
        <taxon>Gammaproteobacteria</taxon>
        <taxon>Oceanospirillales</taxon>
        <taxon>Halomonadaceae</taxon>
        <taxon>Vreelandella</taxon>
    </lineage>
</organism>
<sequence>MLNGKLRAILDPSYGDEILATFAQRLLDPLNLCAKVGANVLKTPSDEPSLSSII</sequence>
<evidence type="ECO:0000313" key="2">
    <source>
        <dbReference type="Proteomes" id="UP000289555"/>
    </source>
</evidence>
<evidence type="ECO:0000313" key="1">
    <source>
        <dbReference type="EMBL" id="BBI54328.1"/>
    </source>
</evidence>
<proteinExistence type="predicted"/>
<accession>A0ABM7GU69</accession>
<keyword evidence="2" id="KW-1185">Reference proteome</keyword>
<protein>
    <submittedName>
        <fullName evidence="1">Uncharacterized protein</fullName>
    </submittedName>
</protein>
<dbReference type="EMBL" id="AP019416">
    <property type="protein sequence ID" value="BBI54328.1"/>
    <property type="molecule type" value="Genomic_DNA"/>
</dbReference>